<feature type="region of interest" description="Disordered" evidence="3">
    <location>
        <begin position="650"/>
        <end position="760"/>
    </location>
</feature>
<feature type="compositionally biased region" description="Basic and acidic residues" evidence="3">
    <location>
        <begin position="1026"/>
        <end position="1042"/>
    </location>
</feature>
<feature type="region of interest" description="Disordered" evidence="3">
    <location>
        <begin position="1181"/>
        <end position="1204"/>
    </location>
</feature>
<evidence type="ECO:0000256" key="3">
    <source>
        <dbReference type="SAM" id="MobiDB-lite"/>
    </source>
</evidence>
<evidence type="ECO:0000313" key="7">
    <source>
        <dbReference type="Proteomes" id="UP000008711"/>
    </source>
</evidence>
<feature type="region of interest" description="Disordered" evidence="3">
    <location>
        <begin position="867"/>
        <end position="1157"/>
    </location>
</feature>
<dbReference type="SMART" id="SM00582">
    <property type="entry name" value="RPR"/>
    <property type="match status" value="1"/>
</dbReference>
<dbReference type="PROSITE" id="PS50102">
    <property type="entry name" value="RRM"/>
    <property type="match status" value="1"/>
</dbReference>
<feature type="compositionally biased region" description="Polar residues" evidence="3">
    <location>
        <begin position="1115"/>
        <end position="1124"/>
    </location>
</feature>
<dbReference type="EMBL" id="CH954179">
    <property type="protein sequence ID" value="KQS62254.1"/>
    <property type="molecule type" value="Genomic_DNA"/>
</dbReference>
<feature type="compositionally biased region" description="Gly residues" evidence="3">
    <location>
        <begin position="148"/>
        <end position="160"/>
    </location>
</feature>
<feature type="region of interest" description="Disordered" evidence="3">
    <location>
        <begin position="815"/>
        <end position="849"/>
    </location>
</feature>
<dbReference type="Gene3D" id="3.30.70.330">
    <property type="match status" value="1"/>
</dbReference>
<sequence>METVVAFNNELSGLYDSRPPISKAKMAAITKSAMRAIKLYKHVVQSVEKFILKCKPEYKVPGLYVIDSIVRQSRHQYGMDKDLFAPRFQRNLTETFANLFRCAPEDKSRIIRVLNLWQKNNVFKSEVIQPIFDLADPNHPIYHQMPPVGGGGGQGGGVGPGPSSSGALSLADISSGPNGLNSSGMELSMNSSVGDDKMGGAMPDLSEKKIKQLLNNPNVLRQLHTLQNFQNLKPQEENQKHRYQDEALQQHFQNVMKGNAGMPPGMGMGMGMGMSMNDSMDLNKDVEFISEQQTIEVINLDGGDSRSPTPDRDRYKRSRRSSRSRSRTPRGRGAGGGTGNDRRRRGSRSRSRSRSPRSSRRRGSRDRDRMDRSNRDKERDREHERERRKKGLPDIKKEHLSVCSTTLWVGHLSKLVYQEELSDTFGEYGDIVSIDQIVPRGCAFIVMNRRQDAHKAMQALKNHKLQGRAITISWAAGKGVKSKEWKDFWDLELGVTYIPWSKLSSDTDFDALEEGGMFDEDTMPIQMKQKINQAKNASKDHKGPSIAEAAGAPSVGVPPPSLIFGIDTTQPPPVGPVGPVGPPPGPGAPPPGLMGMVRGQFPMAPPMAINMPPPIMMPPTNMPPPMMMPTTNMPPPMMMPPAMMPPGFPGIGGPPHPMGLPPGAPFPPPGAVPPPISSGGQISNSGNVSDDQMDIEMDLEDAPPLPPQQQANFNPSPNNAELSPAAMANEMFQQRDRERDRDRDRSRGPGNSRWGGRDDVVEAAERWRAENGGGGGGPGSGPGPNAAFNEARARLNLNPIDHGMPRPDFMDFDNRGGPGGPRGMGPRGNHNGGPGGDFFQPNMNNRFNQPTSLMQMRIPPPASFNQRMGGPAGNGGNGVGPMFMRNQVGGPGGGGPGGGPGGRQQGPGFFNPRNPFNDNQRGRGGQGGGGGRGVGGGGGGGPGGRGRWSDDEDEGGNNFKRRGGPGGPGGNRFRGERGGEMMDDRRGNNSRGGRGGPREDRERPGFGNRRGSRDDSNRHSISSTDEGNKSASETEPKPKNVETELGSTNTGAPAASSRVDTEEDWDQELQDYEARMEAQKPASQSASSPPQEKVPAENQNFAKPADVAGGDPLATKSQTETSAACTPLYDELPPPAVPQTPTQPSKEPEGSLHHPEPQVIETAAAVLHEETVPAPAAELQTVAPSAEDSKAVAASADVETDADP</sequence>
<feature type="domain" description="CID" evidence="5">
    <location>
        <begin position="1"/>
        <end position="139"/>
    </location>
</feature>
<feature type="compositionally biased region" description="Basic and acidic residues" evidence="3">
    <location>
        <begin position="365"/>
        <end position="392"/>
    </location>
</feature>
<dbReference type="SMART" id="SM00360">
    <property type="entry name" value="RRM"/>
    <property type="match status" value="1"/>
</dbReference>
<feature type="compositionally biased region" description="Acidic residues" evidence="3">
    <location>
        <begin position="691"/>
        <end position="701"/>
    </location>
</feature>
<feature type="domain" description="RRM" evidence="4">
    <location>
        <begin position="405"/>
        <end position="477"/>
    </location>
</feature>
<feature type="compositionally biased region" description="Low complexity" evidence="3">
    <location>
        <begin position="677"/>
        <end position="689"/>
    </location>
</feature>
<protein>
    <submittedName>
        <fullName evidence="6">Uncharacterized protein, isoform B</fullName>
    </submittedName>
</protein>
<feature type="compositionally biased region" description="Polar residues" evidence="3">
    <location>
        <begin position="708"/>
        <end position="721"/>
    </location>
</feature>
<dbReference type="FunFam" id="3.30.70.330:FF:000576">
    <property type="entry name" value="Uncharacterized protein, isoform B"/>
    <property type="match status" value="1"/>
</dbReference>
<feature type="compositionally biased region" description="Gly residues" evidence="3">
    <location>
        <begin position="870"/>
        <end position="879"/>
    </location>
</feature>
<reference evidence="6 7" key="1">
    <citation type="journal article" date="2007" name="Nature">
        <title>Evolution of genes and genomes on the Drosophila phylogeny.</title>
        <authorList>
            <consortium name="Drosophila 12 Genomes Consortium"/>
            <person name="Clark A.G."/>
            <person name="Eisen M.B."/>
            <person name="Smith D.R."/>
            <person name="Bergman C.M."/>
            <person name="Oliver B."/>
            <person name="Markow T.A."/>
            <person name="Kaufman T.C."/>
            <person name="Kellis M."/>
            <person name="Gelbart W."/>
            <person name="Iyer V.N."/>
            <person name="Pollard D.A."/>
            <person name="Sackton T.B."/>
            <person name="Larracuente A.M."/>
            <person name="Singh N.D."/>
            <person name="Abad J.P."/>
            <person name="Abt D.N."/>
            <person name="Adryan B."/>
            <person name="Aguade M."/>
            <person name="Akashi H."/>
            <person name="Anderson W.W."/>
            <person name="Aquadro C.F."/>
            <person name="Ardell D.H."/>
            <person name="Arguello R."/>
            <person name="Artieri C.G."/>
            <person name="Barbash D.A."/>
            <person name="Barker D."/>
            <person name="Barsanti P."/>
            <person name="Batterham P."/>
            <person name="Batzoglou S."/>
            <person name="Begun D."/>
            <person name="Bhutkar A."/>
            <person name="Blanco E."/>
            <person name="Bosak S.A."/>
            <person name="Bradley R.K."/>
            <person name="Brand A.D."/>
            <person name="Brent M.R."/>
            <person name="Brooks A.N."/>
            <person name="Brown R.H."/>
            <person name="Butlin R.K."/>
            <person name="Caggese C."/>
            <person name="Calvi B.R."/>
            <person name="Bernardo de Carvalho A."/>
            <person name="Caspi A."/>
            <person name="Castrezana S."/>
            <person name="Celniker S.E."/>
            <person name="Chang J.L."/>
            <person name="Chapple C."/>
            <person name="Chatterji S."/>
            <person name="Chinwalla A."/>
            <person name="Civetta A."/>
            <person name="Clifton S.W."/>
            <person name="Comeron J.M."/>
            <person name="Costello J.C."/>
            <person name="Coyne J.A."/>
            <person name="Daub J."/>
            <person name="David R.G."/>
            <person name="Delcher A.L."/>
            <person name="Delehaunty K."/>
            <person name="Do C.B."/>
            <person name="Ebling H."/>
            <person name="Edwards K."/>
            <person name="Eickbush T."/>
            <person name="Evans J.D."/>
            <person name="Filipski A."/>
            <person name="Findeiss S."/>
            <person name="Freyhult E."/>
            <person name="Fulton L."/>
            <person name="Fulton R."/>
            <person name="Garcia A.C."/>
            <person name="Gardiner A."/>
            <person name="Garfield D.A."/>
            <person name="Garvin B.E."/>
            <person name="Gibson G."/>
            <person name="Gilbert D."/>
            <person name="Gnerre S."/>
            <person name="Godfrey J."/>
            <person name="Good R."/>
            <person name="Gotea V."/>
            <person name="Gravely B."/>
            <person name="Greenberg A.J."/>
            <person name="Griffiths-Jones S."/>
            <person name="Gross S."/>
            <person name="Guigo R."/>
            <person name="Gustafson E.A."/>
            <person name="Haerty W."/>
            <person name="Hahn M.W."/>
            <person name="Halligan D.L."/>
            <person name="Halpern A.L."/>
            <person name="Halter G.M."/>
            <person name="Han M.V."/>
            <person name="Heger A."/>
            <person name="Hillier L."/>
            <person name="Hinrichs A.S."/>
            <person name="Holmes I."/>
            <person name="Hoskins R.A."/>
            <person name="Hubisz M.J."/>
            <person name="Hultmark D."/>
            <person name="Huntley M.A."/>
            <person name="Jaffe D.B."/>
            <person name="Jagadeeshan S."/>
            <person name="Jeck W.R."/>
            <person name="Johnson J."/>
            <person name="Jones C.D."/>
            <person name="Jordan W.C."/>
            <person name="Karpen G.H."/>
            <person name="Kataoka E."/>
            <person name="Keightley P.D."/>
            <person name="Kheradpour P."/>
            <person name="Kirkness E.F."/>
            <person name="Koerich L.B."/>
            <person name="Kristiansen K."/>
            <person name="Kudrna D."/>
            <person name="Kulathinal R.J."/>
            <person name="Kumar S."/>
            <person name="Kwok R."/>
            <person name="Lander E."/>
            <person name="Langley C.H."/>
            <person name="Lapoint R."/>
            <person name="Lazzaro B.P."/>
            <person name="Lee S.J."/>
            <person name="Levesque L."/>
            <person name="Li R."/>
            <person name="Lin C.F."/>
            <person name="Lin M.F."/>
            <person name="Lindblad-Toh K."/>
            <person name="Llopart A."/>
            <person name="Long M."/>
            <person name="Low L."/>
            <person name="Lozovsky E."/>
            <person name="Lu J."/>
            <person name="Luo M."/>
            <person name="Machado C.A."/>
            <person name="Makalowski W."/>
            <person name="Marzo M."/>
            <person name="Matsuda M."/>
            <person name="Matzkin L."/>
            <person name="McAllister B."/>
            <person name="McBride C.S."/>
            <person name="McKernan B."/>
            <person name="McKernan K."/>
            <person name="Mendez-Lago M."/>
            <person name="Minx P."/>
            <person name="Mollenhauer M.U."/>
            <person name="Montooth K."/>
            <person name="Mount S.M."/>
            <person name="Mu X."/>
            <person name="Myers E."/>
            <person name="Negre B."/>
            <person name="Newfeld S."/>
            <person name="Nielsen R."/>
            <person name="Noor M.A."/>
            <person name="O'Grady P."/>
            <person name="Pachter L."/>
            <person name="Papaceit M."/>
            <person name="Parisi M.J."/>
            <person name="Parisi M."/>
            <person name="Parts L."/>
            <person name="Pedersen J.S."/>
            <person name="Pesole G."/>
            <person name="Phillippy A.M."/>
            <person name="Ponting C.P."/>
            <person name="Pop M."/>
            <person name="Porcelli D."/>
            <person name="Powell J.R."/>
            <person name="Prohaska S."/>
            <person name="Pruitt K."/>
            <person name="Puig M."/>
            <person name="Quesneville H."/>
            <person name="Ram K.R."/>
            <person name="Rand D."/>
            <person name="Rasmussen M.D."/>
            <person name="Reed L.K."/>
            <person name="Reenan R."/>
            <person name="Reily A."/>
            <person name="Remington K.A."/>
            <person name="Rieger T.T."/>
            <person name="Ritchie M.G."/>
            <person name="Robin C."/>
            <person name="Rogers Y.H."/>
            <person name="Rohde C."/>
            <person name="Rozas J."/>
            <person name="Rubenfield M.J."/>
            <person name="Ruiz A."/>
            <person name="Russo S."/>
            <person name="Salzberg S.L."/>
            <person name="Sanchez-Gracia A."/>
            <person name="Saranga D.J."/>
            <person name="Sato H."/>
            <person name="Schaeffer S.W."/>
            <person name="Schatz M.C."/>
            <person name="Schlenke T."/>
            <person name="Schwartz R."/>
            <person name="Segarra C."/>
            <person name="Singh R.S."/>
            <person name="Sirot L."/>
            <person name="Sirota M."/>
            <person name="Sisneros N.B."/>
            <person name="Smith C.D."/>
            <person name="Smith T.F."/>
            <person name="Spieth J."/>
            <person name="Stage D.E."/>
            <person name="Stark A."/>
            <person name="Stephan W."/>
            <person name="Strausberg R.L."/>
            <person name="Strempel S."/>
            <person name="Sturgill D."/>
            <person name="Sutton G."/>
            <person name="Sutton G.G."/>
            <person name="Tao W."/>
            <person name="Teichmann S."/>
            <person name="Tobari Y.N."/>
            <person name="Tomimura Y."/>
            <person name="Tsolas J.M."/>
            <person name="Valente V.L."/>
            <person name="Venter E."/>
            <person name="Venter J.C."/>
            <person name="Vicario S."/>
            <person name="Vieira F.G."/>
            <person name="Vilella A.J."/>
            <person name="Villasante A."/>
            <person name="Walenz B."/>
            <person name="Wang J."/>
            <person name="Wasserman M."/>
            <person name="Watts T."/>
            <person name="Wilson D."/>
            <person name="Wilson R.K."/>
            <person name="Wing R.A."/>
            <person name="Wolfner M.F."/>
            <person name="Wong A."/>
            <person name="Wong G.K."/>
            <person name="Wu C.I."/>
            <person name="Wu G."/>
            <person name="Yamamoto D."/>
            <person name="Yang H.P."/>
            <person name="Yang S.P."/>
            <person name="Yorke J.A."/>
            <person name="Yoshida K."/>
            <person name="Zdobnov E."/>
            <person name="Zhang P."/>
            <person name="Zhang Y."/>
            <person name="Zimin A.V."/>
            <person name="Baldwin J."/>
            <person name="Abdouelleil A."/>
            <person name="Abdulkadir J."/>
            <person name="Abebe A."/>
            <person name="Abera B."/>
            <person name="Abreu J."/>
            <person name="Acer S.C."/>
            <person name="Aftuck L."/>
            <person name="Alexander A."/>
            <person name="An P."/>
            <person name="Anderson E."/>
            <person name="Anderson S."/>
            <person name="Arachi H."/>
            <person name="Azer M."/>
            <person name="Bachantsang P."/>
            <person name="Barry A."/>
            <person name="Bayul T."/>
            <person name="Berlin A."/>
            <person name="Bessette D."/>
            <person name="Bloom T."/>
            <person name="Blye J."/>
            <person name="Boguslavskiy L."/>
            <person name="Bonnet C."/>
            <person name="Boukhgalter B."/>
            <person name="Bourzgui I."/>
            <person name="Brown A."/>
            <person name="Cahill P."/>
            <person name="Channer S."/>
            <person name="Cheshatsang Y."/>
            <person name="Chuda L."/>
            <person name="Citroen M."/>
            <person name="Collymore A."/>
            <person name="Cooke P."/>
            <person name="Costello M."/>
            <person name="D'Aco K."/>
            <person name="Daza R."/>
            <person name="De Haan G."/>
            <person name="DeGray S."/>
            <person name="DeMaso C."/>
            <person name="Dhargay N."/>
            <person name="Dooley K."/>
            <person name="Dooley E."/>
            <person name="Doricent M."/>
            <person name="Dorje P."/>
            <person name="Dorjee K."/>
            <person name="Dupes A."/>
            <person name="Elong R."/>
            <person name="Falk J."/>
            <person name="Farina A."/>
            <person name="Faro S."/>
            <person name="Ferguson D."/>
            <person name="Fisher S."/>
            <person name="Foley C.D."/>
            <person name="Franke A."/>
            <person name="Friedrich D."/>
            <person name="Gadbois L."/>
            <person name="Gearin G."/>
            <person name="Gearin C.R."/>
            <person name="Giannoukos G."/>
            <person name="Goode T."/>
            <person name="Graham J."/>
            <person name="Grandbois E."/>
            <person name="Grewal S."/>
            <person name="Gyaltsen K."/>
            <person name="Hafez N."/>
            <person name="Hagos B."/>
            <person name="Hall J."/>
            <person name="Henson C."/>
            <person name="Hollinger A."/>
            <person name="Honan T."/>
            <person name="Huard M.D."/>
            <person name="Hughes L."/>
            <person name="Hurhula B."/>
            <person name="Husby M.E."/>
            <person name="Kamat A."/>
            <person name="Kanga B."/>
            <person name="Kashin S."/>
            <person name="Khazanovich D."/>
            <person name="Kisner P."/>
            <person name="Lance K."/>
            <person name="Lara M."/>
            <person name="Lee W."/>
            <person name="Lennon N."/>
            <person name="Letendre F."/>
            <person name="LeVine R."/>
            <person name="Lipovsky A."/>
            <person name="Liu X."/>
            <person name="Liu J."/>
            <person name="Liu S."/>
            <person name="Lokyitsang T."/>
            <person name="Lokyitsang Y."/>
            <person name="Lubonja R."/>
            <person name="Lui A."/>
            <person name="MacDonald P."/>
            <person name="Magnisalis V."/>
            <person name="Maru K."/>
            <person name="Matthews C."/>
            <person name="McCusker W."/>
            <person name="McDonough S."/>
            <person name="Mehta T."/>
            <person name="Meldrim J."/>
            <person name="Meneus L."/>
            <person name="Mihai O."/>
            <person name="Mihalev A."/>
            <person name="Mihova T."/>
            <person name="Mittelman R."/>
            <person name="Mlenga V."/>
            <person name="Montmayeur A."/>
            <person name="Mulrain L."/>
            <person name="Navidi A."/>
            <person name="Naylor J."/>
            <person name="Negash T."/>
            <person name="Nguyen T."/>
            <person name="Nguyen N."/>
            <person name="Nicol R."/>
            <person name="Norbu C."/>
            <person name="Norbu N."/>
            <person name="Novod N."/>
            <person name="O'Neill B."/>
            <person name="Osman S."/>
            <person name="Markiewicz E."/>
            <person name="Oyono O.L."/>
            <person name="Patti C."/>
            <person name="Phunkhang P."/>
            <person name="Pierre F."/>
            <person name="Priest M."/>
            <person name="Raghuraman S."/>
            <person name="Rege F."/>
            <person name="Reyes R."/>
            <person name="Rise C."/>
            <person name="Rogov P."/>
            <person name="Ross K."/>
            <person name="Ryan E."/>
            <person name="Settipalli S."/>
            <person name="Shea T."/>
            <person name="Sherpa N."/>
            <person name="Shi L."/>
            <person name="Shih D."/>
            <person name="Sparrow T."/>
            <person name="Spaulding J."/>
            <person name="Stalker J."/>
            <person name="Stange-Thomann N."/>
            <person name="Stavropoulos S."/>
            <person name="Stone C."/>
            <person name="Strader C."/>
            <person name="Tesfaye S."/>
            <person name="Thomson T."/>
            <person name="Thoulutsang Y."/>
            <person name="Thoulutsang D."/>
            <person name="Topham K."/>
            <person name="Topping I."/>
            <person name="Tsamla T."/>
            <person name="Vassiliev H."/>
            <person name="Vo A."/>
            <person name="Wangchuk T."/>
            <person name="Wangdi T."/>
            <person name="Weiand M."/>
            <person name="Wilkinson J."/>
            <person name="Wilson A."/>
            <person name="Yadav S."/>
            <person name="Young G."/>
            <person name="Yu Q."/>
            <person name="Zembek L."/>
            <person name="Zhong D."/>
            <person name="Zimmer A."/>
            <person name="Zwirko Z."/>
            <person name="Jaffe D.B."/>
            <person name="Alvarez P."/>
            <person name="Brockman W."/>
            <person name="Butler J."/>
            <person name="Chin C."/>
            <person name="Gnerre S."/>
            <person name="Grabherr M."/>
            <person name="Kleber M."/>
            <person name="Mauceli E."/>
            <person name="MacCallum I."/>
        </authorList>
    </citation>
    <scope>NUCLEOTIDE SEQUENCE [LARGE SCALE GENOMIC DNA]</scope>
    <source>
        <strain evidence="6 7">TSC#14021-0224.01</strain>
    </source>
</reference>
<evidence type="ECO:0000313" key="6">
    <source>
        <dbReference type="EMBL" id="KQS62254.1"/>
    </source>
</evidence>
<dbReference type="OrthoDB" id="79367at2759"/>
<dbReference type="GO" id="GO:0003723">
    <property type="term" value="F:RNA binding"/>
    <property type="evidence" value="ECO:0007669"/>
    <property type="project" value="UniProtKB-UniRule"/>
</dbReference>
<gene>
    <name evidence="6" type="primary">Dere\GG20798</name>
    <name evidence="6" type="synonym">dere_GLEANR_5565</name>
    <name evidence="6" type="synonym">GG20798</name>
    <name evidence="6" type="ORF">Dere_GG20798</name>
</gene>
<dbReference type="InterPro" id="IPR000504">
    <property type="entry name" value="RRM_dom"/>
</dbReference>
<dbReference type="PANTHER" id="PTHR23140:SF4">
    <property type="entry name" value="PROTEIN CBR-NRD-1"/>
    <property type="match status" value="1"/>
</dbReference>
<evidence type="ECO:0000256" key="1">
    <source>
        <dbReference type="ARBA" id="ARBA00022884"/>
    </source>
</evidence>
<feature type="compositionally biased region" description="Basic and acidic residues" evidence="3">
    <location>
        <begin position="973"/>
        <end position="987"/>
    </location>
</feature>
<feature type="compositionally biased region" description="Basic and acidic residues" evidence="3">
    <location>
        <begin position="733"/>
        <end position="747"/>
    </location>
</feature>
<dbReference type="CDD" id="cd16983">
    <property type="entry name" value="CID_SCAF8_like"/>
    <property type="match status" value="1"/>
</dbReference>
<feature type="compositionally biased region" description="Gly residues" evidence="3">
    <location>
        <begin position="922"/>
        <end position="946"/>
    </location>
</feature>
<dbReference type="Pfam" id="PF04818">
    <property type="entry name" value="CID"/>
    <property type="match status" value="1"/>
</dbReference>
<dbReference type="SUPFAM" id="SSF54928">
    <property type="entry name" value="RNA-binding domain, RBD"/>
    <property type="match status" value="1"/>
</dbReference>
<dbReference type="InterPro" id="IPR008942">
    <property type="entry name" value="ENTH_VHS"/>
</dbReference>
<feature type="compositionally biased region" description="Low complexity" evidence="3">
    <location>
        <begin position="1079"/>
        <end position="1093"/>
    </location>
</feature>
<reference evidence="6 7" key="2">
    <citation type="journal article" date="2008" name="Bioinformatics">
        <title>Assembly reconciliation.</title>
        <authorList>
            <person name="Zimin A.V."/>
            <person name="Smith D.R."/>
            <person name="Sutton G."/>
            <person name="Yorke J.A."/>
        </authorList>
    </citation>
    <scope>NUCLEOTIDE SEQUENCE [LARGE SCALE GENOMIC DNA]</scope>
    <source>
        <strain evidence="6 7">TSC#14021-0224.01</strain>
    </source>
</reference>
<dbReference type="Gene3D" id="1.25.40.90">
    <property type="match status" value="1"/>
</dbReference>
<feature type="compositionally biased region" description="Basic residues" evidence="3">
    <location>
        <begin position="342"/>
        <end position="364"/>
    </location>
</feature>
<feature type="compositionally biased region" description="Basic residues" evidence="3">
    <location>
        <begin position="315"/>
        <end position="330"/>
    </location>
</feature>
<evidence type="ECO:0000259" key="4">
    <source>
        <dbReference type="PROSITE" id="PS50102"/>
    </source>
</evidence>
<dbReference type="InterPro" id="IPR035979">
    <property type="entry name" value="RBD_domain_sf"/>
</dbReference>
<proteinExistence type="predicted"/>
<organism evidence="6 7">
    <name type="scientific">Drosophila erecta</name>
    <name type="common">Fruit fly</name>
    <dbReference type="NCBI Taxonomy" id="7220"/>
    <lineage>
        <taxon>Eukaryota</taxon>
        <taxon>Metazoa</taxon>
        <taxon>Ecdysozoa</taxon>
        <taxon>Arthropoda</taxon>
        <taxon>Hexapoda</taxon>
        <taxon>Insecta</taxon>
        <taxon>Pterygota</taxon>
        <taxon>Neoptera</taxon>
        <taxon>Endopterygota</taxon>
        <taxon>Diptera</taxon>
        <taxon>Brachycera</taxon>
        <taxon>Muscomorpha</taxon>
        <taxon>Ephydroidea</taxon>
        <taxon>Drosophilidae</taxon>
        <taxon>Drosophila</taxon>
        <taxon>Sophophora</taxon>
    </lineage>
</organism>
<feature type="compositionally biased region" description="Gly residues" evidence="3">
    <location>
        <begin position="816"/>
        <end position="836"/>
    </location>
</feature>
<feature type="region of interest" description="Disordered" evidence="3">
    <location>
        <begin position="147"/>
        <end position="183"/>
    </location>
</feature>
<feature type="compositionally biased region" description="Gly residues" evidence="3">
    <location>
        <begin position="771"/>
        <end position="782"/>
    </location>
</feature>
<accession>A0A0Q5VXH3</accession>
<evidence type="ECO:0000259" key="5">
    <source>
        <dbReference type="PROSITE" id="PS51391"/>
    </source>
</evidence>
<dbReference type="SUPFAM" id="SSF48464">
    <property type="entry name" value="ENTH/VHS domain"/>
    <property type="match status" value="1"/>
</dbReference>
<dbReference type="Proteomes" id="UP000008711">
    <property type="component" value="Unassembled WGS sequence"/>
</dbReference>
<evidence type="ECO:0000256" key="2">
    <source>
        <dbReference type="PROSITE-ProRule" id="PRU00176"/>
    </source>
</evidence>
<feature type="compositionally biased region" description="Acidic residues" evidence="3">
    <location>
        <begin position="1061"/>
        <end position="1071"/>
    </location>
</feature>
<feature type="region of interest" description="Disordered" evidence="3">
    <location>
        <begin position="296"/>
        <end position="392"/>
    </location>
</feature>
<dbReference type="Pfam" id="PF00076">
    <property type="entry name" value="RRM_1"/>
    <property type="match status" value="1"/>
</dbReference>
<dbReference type="InterPro" id="IPR006569">
    <property type="entry name" value="CID_dom"/>
</dbReference>
<feature type="compositionally biased region" description="Basic and acidic residues" evidence="3">
    <location>
        <begin position="1146"/>
        <end position="1156"/>
    </location>
</feature>
<name>A0A0Q5VXH3_DROER</name>
<dbReference type="FunFam" id="1.25.40.90:FF:000004">
    <property type="entry name" value="splicing factor, arginine/serine-rich 15"/>
    <property type="match status" value="1"/>
</dbReference>
<keyword evidence="1 2" id="KW-0694">RNA-binding</keyword>
<dbReference type="PANTHER" id="PTHR23140">
    <property type="entry name" value="RNA PROCESSING PROTEIN LD23810P"/>
    <property type="match status" value="1"/>
</dbReference>
<dbReference type="PROSITE" id="PS51391">
    <property type="entry name" value="CID"/>
    <property type="match status" value="1"/>
</dbReference>
<dbReference type="AlphaFoldDB" id="A0A0Q5VXH3"/>
<dbReference type="CDD" id="cd12227">
    <property type="entry name" value="RRM_SCAF4_SCAF8"/>
    <property type="match status" value="1"/>
</dbReference>
<dbReference type="InterPro" id="IPR051485">
    <property type="entry name" value="SR-CTD_assoc_factor"/>
</dbReference>
<feature type="compositionally biased region" description="Pro residues" evidence="3">
    <location>
        <begin position="650"/>
        <end position="676"/>
    </location>
</feature>
<feature type="region of interest" description="Disordered" evidence="3">
    <location>
        <begin position="769"/>
        <end position="788"/>
    </location>
</feature>
<dbReference type="GO" id="GO:0005634">
    <property type="term" value="C:nucleus"/>
    <property type="evidence" value="ECO:0007669"/>
    <property type="project" value="TreeGrafter"/>
</dbReference>
<keyword evidence="7" id="KW-1185">Reference proteome</keyword>
<dbReference type="InterPro" id="IPR012677">
    <property type="entry name" value="Nucleotide-bd_a/b_plait_sf"/>
</dbReference>
<feature type="compositionally biased region" description="Gly residues" evidence="3">
    <location>
        <begin position="889"/>
        <end position="905"/>
    </location>
</feature>